<gene>
    <name evidence="2" type="ORF">GOP47_0014946</name>
</gene>
<organism evidence="2 3">
    <name type="scientific">Adiantum capillus-veneris</name>
    <name type="common">Maidenhair fern</name>
    <dbReference type="NCBI Taxonomy" id="13818"/>
    <lineage>
        <taxon>Eukaryota</taxon>
        <taxon>Viridiplantae</taxon>
        <taxon>Streptophyta</taxon>
        <taxon>Embryophyta</taxon>
        <taxon>Tracheophyta</taxon>
        <taxon>Polypodiopsida</taxon>
        <taxon>Polypodiidae</taxon>
        <taxon>Polypodiales</taxon>
        <taxon>Pteridineae</taxon>
        <taxon>Pteridaceae</taxon>
        <taxon>Vittarioideae</taxon>
        <taxon>Adiantum</taxon>
    </lineage>
</organism>
<keyword evidence="3" id="KW-1185">Reference proteome</keyword>
<dbReference type="AlphaFoldDB" id="A0A9D4UMF5"/>
<reference evidence="2" key="1">
    <citation type="submission" date="2021-01" db="EMBL/GenBank/DDBJ databases">
        <title>Adiantum capillus-veneris genome.</title>
        <authorList>
            <person name="Fang Y."/>
            <person name="Liao Q."/>
        </authorList>
    </citation>
    <scope>NUCLEOTIDE SEQUENCE</scope>
    <source>
        <strain evidence="2">H3</strain>
        <tissue evidence="2">Leaf</tissue>
    </source>
</reference>
<evidence type="ECO:0000313" key="3">
    <source>
        <dbReference type="Proteomes" id="UP000886520"/>
    </source>
</evidence>
<dbReference type="EMBL" id="JABFUD020000014">
    <property type="protein sequence ID" value="KAI5070603.1"/>
    <property type="molecule type" value="Genomic_DNA"/>
</dbReference>
<name>A0A9D4UMF5_ADICA</name>
<proteinExistence type="predicted"/>
<comment type="caution">
    <text evidence="2">The sequence shown here is derived from an EMBL/GenBank/DDBJ whole genome shotgun (WGS) entry which is preliminary data.</text>
</comment>
<accession>A0A9D4UMF5</accession>
<feature type="region of interest" description="Disordered" evidence="1">
    <location>
        <begin position="1"/>
        <end position="22"/>
    </location>
</feature>
<evidence type="ECO:0000256" key="1">
    <source>
        <dbReference type="SAM" id="MobiDB-lite"/>
    </source>
</evidence>
<evidence type="ECO:0000313" key="2">
    <source>
        <dbReference type="EMBL" id="KAI5070603.1"/>
    </source>
</evidence>
<sequence>MSGTTEKVTAHHPPQAVAPSSARCSWDGGCNRKGHALGQAAAPPSARSLKVAMANANKIHVSGQAVGPSSTLCKWLRTGCCAVPYYPILAVGAMAVASQWRAITK</sequence>
<dbReference type="Proteomes" id="UP000886520">
    <property type="component" value="Chromosome 14"/>
</dbReference>
<protein>
    <submittedName>
        <fullName evidence="2">Uncharacterized protein</fullName>
    </submittedName>
</protein>